<keyword evidence="1" id="KW-0245">EGF-like domain</keyword>
<accession>Q20997</accession>
<keyword evidence="1" id="KW-1015">Disulfide bond</keyword>
<evidence type="ECO:0000313" key="7">
    <source>
        <dbReference type="WormBase" id="F58G4.4"/>
    </source>
</evidence>
<feature type="transmembrane region" description="Helical" evidence="2">
    <location>
        <begin position="200"/>
        <end position="222"/>
    </location>
</feature>
<feature type="disulfide bond" evidence="1">
    <location>
        <begin position="177"/>
        <end position="186"/>
    </location>
</feature>
<evidence type="ECO:0000256" key="1">
    <source>
        <dbReference type="PROSITE-ProRule" id="PRU00076"/>
    </source>
</evidence>
<dbReference type="PROSITE" id="PS01186">
    <property type="entry name" value="EGF_2"/>
    <property type="match status" value="1"/>
</dbReference>
<dbReference type="PIR" id="T30007">
    <property type="entry name" value="T30007"/>
</dbReference>
<keyword evidence="2" id="KW-0812">Transmembrane</keyword>
<dbReference type="UCSC" id="F58G4.4">
    <property type="organism name" value="c. elegans"/>
</dbReference>
<evidence type="ECO:0000256" key="2">
    <source>
        <dbReference type="SAM" id="Phobius"/>
    </source>
</evidence>
<dbReference type="Bgee" id="WBGene00019066">
    <property type="expression patterns" value="Expressed in embryo"/>
</dbReference>
<dbReference type="GeneID" id="186544"/>
<reference evidence="5 6" key="1">
    <citation type="journal article" date="1998" name="Science">
        <title>Genome sequence of the nematode C. elegans: a platform for investigating biology.</title>
        <authorList>
            <consortium name="The C. elegans sequencing consortium"/>
            <person name="Sulson J.E."/>
            <person name="Waterston R."/>
        </authorList>
    </citation>
    <scope>NUCLEOTIDE SEQUENCE [LARGE SCALE GENOMIC DNA]</scope>
    <source>
        <strain evidence="5 6">Bristol N2</strain>
    </source>
</reference>
<dbReference type="PROSITE" id="PS50026">
    <property type="entry name" value="EGF_3"/>
    <property type="match status" value="1"/>
</dbReference>
<dbReference type="FunCoup" id="Q20997">
    <property type="interactions" value="226"/>
</dbReference>
<protein>
    <submittedName>
        <fullName evidence="5">EGF-like domain-containing protein</fullName>
    </submittedName>
</protein>
<proteinExistence type="predicted"/>
<dbReference type="RefSeq" id="NP_505091.1">
    <property type="nucleotide sequence ID" value="NM_072690.2"/>
</dbReference>
<name>Q20997_CAEEL</name>
<dbReference type="SUPFAM" id="SSF57196">
    <property type="entry name" value="EGF/Laminin"/>
    <property type="match status" value="1"/>
</dbReference>
<dbReference type="AGR" id="WB:WBGene00019066"/>
<dbReference type="OMA" id="TSIRFEC"/>
<dbReference type="eggNOG" id="KOG1218">
    <property type="taxonomic scope" value="Eukaryota"/>
</dbReference>
<dbReference type="HOGENOM" id="CLU_1103653_0_0_1"/>
<evidence type="ECO:0000313" key="5">
    <source>
        <dbReference type="EMBL" id="CCD64062.1"/>
    </source>
</evidence>
<dbReference type="WormBase" id="F58G4.4">
    <property type="protein sequence ID" value="CE07309"/>
    <property type="gene ID" value="WBGene00019066"/>
    <property type="gene designation" value="sdz-23"/>
</dbReference>
<feature type="signal peptide" evidence="3">
    <location>
        <begin position="1"/>
        <end position="20"/>
    </location>
</feature>
<dbReference type="PaxDb" id="6239-F58G4.4"/>
<dbReference type="Proteomes" id="UP000001940">
    <property type="component" value="Chromosome V"/>
</dbReference>
<dbReference type="EMBL" id="BX284605">
    <property type="protein sequence ID" value="CCD64062.1"/>
    <property type="molecule type" value="Genomic_DNA"/>
</dbReference>
<dbReference type="OrthoDB" id="430340at2759"/>
<dbReference type="STRING" id="6239.F58G4.4.1"/>
<dbReference type="CTD" id="186544"/>
<dbReference type="AlphaFoldDB" id="Q20997"/>
<dbReference type="InterPro" id="IPR000742">
    <property type="entry name" value="EGF"/>
</dbReference>
<keyword evidence="2" id="KW-0472">Membrane</keyword>
<keyword evidence="2" id="KW-1133">Transmembrane helix</keyword>
<sequence length="267" mass="30285">MTRYMYSLFFLLFIIPNCYSTGIVWIRMSASKNMACRMEVIDKDNSSRYGISLDLQLQPNIPKEFVLPMPTSSSPIPIFDYSIQTLSLITGNIISGKKNVRLPLLVNDPWVHKTISNENGVSVFTSIRFECLPSFYGPKCQYYCTSGEKCSRDECPKRKCQNNSQCQFDGSESKCVCQSGYIGEFCEIDQTVFNHPADSAVVLMCSIVFLSLFIIIIAVMVIMKQKRRTITEPTNLSTGKEFSVEICNSDQHRIQILTPAYLIFSDL</sequence>
<organism evidence="5 6">
    <name type="scientific">Caenorhabditis elegans</name>
    <dbReference type="NCBI Taxonomy" id="6239"/>
    <lineage>
        <taxon>Eukaryota</taxon>
        <taxon>Metazoa</taxon>
        <taxon>Ecdysozoa</taxon>
        <taxon>Nematoda</taxon>
        <taxon>Chromadorea</taxon>
        <taxon>Rhabditida</taxon>
        <taxon>Rhabditina</taxon>
        <taxon>Rhabditomorpha</taxon>
        <taxon>Rhabditoidea</taxon>
        <taxon>Rhabditidae</taxon>
        <taxon>Peloderinae</taxon>
        <taxon>Caenorhabditis</taxon>
    </lineage>
</organism>
<feature type="domain" description="EGF-like" evidence="4">
    <location>
        <begin position="151"/>
        <end position="187"/>
    </location>
</feature>
<evidence type="ECO:0000256" key="3">
    <source>
        <dbReference type="SAM" id="SignalP"/>
    </source>
</evidence>
<evidence type="ECO:0000313" key="6">
    <source>
        <dbReference type="Proteomes" id="UP000001940"/>
    </source>
</evidence>
<dbReference type="KEGG" id="cel:CELE_F58G4.4"/>
<dbReference type="SMR" id="Q20997"/>
<keyword evidence="6" id="KW-1185">Reference proteome</keyword>
<evidence type="ECO:0000259" key="4">
    <source>
        <dbReference type="PROSITE" id="PS50026"/>
    </source>
</evidence>
<dbReference type="Gene3D" id="2.10.25.10">
    <property type="entry name" value="Laminin"/>
    <property type="match status" value="1"/>
</dbReference>
<gene>
    <name evidence="5 7" type="primary">sdz-23</name>
    <name evidence="5" type="ORF">CELE_F58G4.4</name>
    <name evidence="7" type="ORF">F58G4.4</name>
</gene>
<dbReference type="PROSITE" id="PS00022">
    <property type="entry name" value="EGF_1"/>
    <property type="match status" value="1"/>
</dbReference>
<dbReference type="InParanoid" id="Q20997"/>
<keyword evidence="3" id="KW-0732">Signal</keyword>
<comment type="caution">
    <text evidence="1">Lacks conserved residue(s) required for the propagation of feature annotation.</text>
</comment>
<feature type="chain" id="PRO_5004199103" evidence="3">
    <location>
        <begin position="21"/>
        <end position="267"/>
    </location>
</feature>